<reference evidence="4 5" key="1">
    <citation type="journal article" date="2016" name="Nat. Commun.">
        <title>Thousands of microbial genomes shed light on interconnected biogeochemical processes in an aquifer system.</title>
        <authorList>
            <person name="Anantharaman K."/>
            <person name="Brown C.T."/>
            <person name="Hug L.A."/>
            <person name="Sharon I."/>
            <person name="Castelle C.J."/>
            <person name="Probst A.J."/>
            <person name="Thomas B.C."/>
            <person name="Singh A."/>
            <person name="Wilkins M.J."/>
            <person name="Karaoz U."/>
            <person name="Brodie E.L."/>
            <person name="Williams K.H."/>
            <person name="Hubbard S.S."/>
            <person name="Banfield J.F."/>
        </authorList>
    </citation>
    <scope>NUCLEOTIDE SEQUENCE [LARGE SCALE GENOMIC DNA]</scope>
</reference>
<dbReference type="AlphaFoldDB" id="A0A1F5FX05"/>
<dbReference type="PANTHER" id="PTHR43080">
    <property type="entry name" value="CBS DOMAIN-CONTAINING PROTEIN CBSX3, MITOCHONDRIAL"/>
    <property type="match status" value="1"/>
</dbReference>
<evidence type="ECO:0000313" key="5">
    <source>
        <dbReference type="Proteomes" id="UP000179237"/>
    </source>
</evidence>
<dbReference type="SMART" id="SM00116">
    <property type="entry name" value="CBS"/>
    <property type="match status" value="2"/>
</dbReference>
<dbReference type="InterPro" id="IPR000644">
    <property type="entry name" value="CBS_dom"/>
</dbReference>
<organism evidence="4 5">
    <name type="scientific">Candidatus Collierbacteria bacterium RIFOXYD1_FULL_40_9</name>
    <dbReference type="NCBI Taxonomy" id="1817731"/>
    <lineage>
        <taxon>Bacteria</taxon>
        <taxon>Candidatus Collieribacteriota</taxon>
    </lineage>
</organism>
<dbReference type="PANTHER" id="PTHR43080:SF2">
    <property type="entry name" value="CBS DOMAIN-CONTAINING PROTEIN"/>
    <property type="match status" value="1"/>
</dbReference>
<keyword evidence="1 2" id="KW-0129">CBS domain</keyword>
<dbReference type="InterPro" id="IPR046342">
    <property type="entry name" value="CBS_dom_sf"/>
</dbReference>
<dbReference type="EMBL" id="MFAQ01000002">
    <property type="protein sequence ID" value="OGD84141.1"/>
    <property type="molecule type" value="Genomic_DNA"/>
</dbReference>
<dbReference type="Pfam" id="PF00571">
    <property type="entry name" value="CBS"/>
    <property type="match status" value="2"/>
</dbReference>
<gene>
    <name evidence="4" type="ORF">A2572_03220</name>
</gene>
<feature type="domain" description="CBS" evidence="3">
    <location>
        <begin position="8"/>
        <end position="65"/>
    </location>
</feature>
<proteinExistence type="predicted"/>
<dbReference type="InterPro" id="IPR044725">
    <property type="entry name" value="CBSX3_CBS_dom"/>
</dbReference>
<feature type="domain" description="CBS" evidence="3">
    <location>
        <begin position="73"/>
        <end position="129"/>
    </location>
</feature>
<protein>
    <recommendedName>
        <fullName evidence="3">CBS domain-containing protein</fullName>
    </recommendedName>
</protein>
<name>A0A1F5FX05_9BACT</name>
<dbReference type="PROSITE" id="PS51371">
    <property type="entry name" value="CBS"/>
    <property type="match status" value="2"/>
</dbReference>
<dbReference type="InterPro" id="IPR051257">
    <property type="entry name" value="Diverse_CBS-Domain"/>
</dbReference>
<evidence type="ECO:0000259" key="3">
    <source>
        <dbReference type="PROSITE" id="PS51371"/>
    </source>
</evidence>
<dbReference type="CDD" id="cd04623">
    <property type="entry name" value="CBS_pair_bac_euk"/>
    <property type="match status" value="1"/>
</dbReference>
<evidence type="ECO:0000313" key="4">
    <source>
        <dbReference type="EMBL" id="OGD84141.1"/>
    </source>
</evidence>
<dbReference type="Proteomes" id="UP000179237">
    <property type="component" value="Unassembled WGS sequence"/>
</dbReference>
<dbReference type="Gene3D" id="3.10.580.10">
    <property type="entry name" value="CBS-domain"/>
    <property type="match status" value="1"/>
</dbReference>
<accession>A0A1F5FX05</accession>
<evidence type="ECO:0000256" key="2">
    <source>
        <dbReference type="PROSITE-ProRule" id="PRU00703"/>
    </source>
</evidence>
<evidence type="ECO:0000256" key="1">
    <source>
        <dbReference type="ARBA" id="ARBA00023122"/>
    </source>
</evidence>
<sequence length="141" mass="15916">MLRIAHSVSEKVHTVNHSTSVEEAAKKIAEKRIGALPVLKDGHLVGIISERDIATKLVAQGLNPKNTKVSQIMTPNPTIVFPSYDLEVCLDLMERGHFRHLPVIDDYKLIGMISIRDILVALHKEKDDLLIHFENYIFANR</sequence>
<dbReference type="SUPFAM" id="SSF54631">
    <property type="entry name" value="CBS-domain pair"/>
    <property type="match status" value="1"/>
</dbReference>
<comment type="caution">
    <text evidence="4">The sequence shown here is derived from an EMBL/GenBank/DDBJ whole genome shotgun (WGS) entry which is preliminary data.</text>
</comment>